<evidence type="ECO:0000256" key="3">
    <source>
        <dbReference type="ARBA" id="ARBA00022729"/>
    </source>
</evidence>
<keyword evidence="6 8" id="KW-0862">Zinc</keyword>
<dbReference type="Gene3D" id="1.25.40.10">
    <property type="entry name" value="Tetratricopeptide repeat domain"/>
    <property type="match status" value="1"/>
</dbReference>
<feature type="binding site" evidence="8">
    <location>
        <position position="216"/>
    </location>
    <ligand>
        <name>Zn(2+)</name>
        <dbReference type="ChEBI" id="CHEBI:29105"/>
        <note>catalytic</note>
    </ligand>
</feature>
<evidence type="ECO:0000256" key="7">
    <source>
        <dbReference type="ARBA" id="ARBA00023049"/>
    </source>
</evidence>
<evidence type="ECO:0000259" key="9">
    <source>
        <dbReference type="Pfam" id="PF01435"/>
    </source>
</evidence>
<sequence precursor="true">MSLLSPLSGRVRHARTTRVTLSSLLLSLTLIGASLASPPAVAQNDYGLPDLGSASGGISSNDEYRIGRAWLRQFRAHVREWDDPITLDWINGIVRKLAPWSELDRNDFIITLVASSQLNAFAVPGGVVGVNTGLFAFAPDRDAFASVLAHELGHLSQHHFARNMERQAETRLPTLAGFLAGMVIAAGGGGSAGLATMAGTQAAAISDQLAYSRRFEQEADRVGIEALARAGFDPEAMPRMFRAMQRMASLQGSNAPEFLLTHPVTEARIGDTQARADALETATPDPLGTLAYEMIRARALLALNLSQPSQGLVTLREDSADPDAIAYYQALAAAENHEIDSALAALDRLHDKHPDLTLISASAIEVARDARRYDEATQRARRLLRLQPDYLPTRLALAEVRLQQDPASARQQLEDMRREHPDDPKVWNLAAEASGRSGHQAEAFLYRAEFEQLEGRMDSAFAQLKLADEAARKADDFALANRINARREDFKDYRNAIEAF</sequence>
<evidence type="ECO:0000256" key="5">
    <source>
        <dbReference type="ARBA" id="ARBA00022801"/>
    </source>
</evidence>
<dbReference type="Proteomes" id="UP001378242">
    <property type="component" value="Unassembled WGS sequence"/>
</dbReference>
<dbReference type="GO" id="GO:0008237">
    <property type="term" value="F:metallopeptidase activity"/>
    <property type="evidence" value="ECO:0007669"/>
    <property type="project" value="UniProtKB-KW"/>
</dbReference>
<name>A0ABU9GHE8_COBMA</name>
<organism evidence="10 11">
    <name type="scientific">Cobetia marina</name>
    <name type="common">Deleya marina</name>
    <dbReference type="NCBI Taxonomy" id="28258"/>
    <lineage>
        <taxon>Bacteria</taxon>
        <taxon>Pseudomonadati</taxon>
        <taxon>Pseudomonadota</taxon>
        <taxon>Gammaproteobacteria</taxon>
        <taxon>Oceanospirillales</taxon>
        <taxon>Halomonadaceae</taxon>
        <taxon>Cobetia</taxon>
    </lineage>
</organism>
<evidence type="ECO:0000256" key="1">
    <source>
        <dbReference type="ARBA" id="ARBA00022670"/>
    </source>
</evidence>
<dbReference type="CDD" id="cd07324">
    <property type="entry name" value="M48C_Oma1-like"/>
    <property type="match status" value="1"/>
</dbReference>
<feature type="domain" description="Peptidase M48" evidence="9">
    <location>
        <begin position="88"/>
        <end position="273"/>
    </location>
</feature>
<protein>
    <recommendedName>
        <fullName evidence="8">Putative beta-barrel assembly-enhancing protease</fullName>
        <ecNumber evidence="8">3.4.-.-</ecNumber>
    </recommendedName>
</protein>
<dbReference type="InterPro" id="IPR051156">
    <property type="entry name" value="Mito/Outer_Membr_Metalloprot"/>
</dbReference>
<evidence type="ECO:0000256" key="2">
    <source>
        <dbReference type="ARBA" id="ARBA00022723"/>
    </source>
</evidence>
<keyword evidence="1 8" id="KW-0645">Protease</keyword>
<evidence type="ECO:0000256" key="4">
    <source>
        <dbReference type="ARBA" id="ARBA00022764"/>
    </source>
</evidence>
<dbReference type="EC" id="3.4.-.-" evidence="8"/>
<dbReference type="RefSeq" id="WP_341542564.1">
    <property type="nucleotide sequence ID" value="NZ_JBAKAP010000013.1"/>
</dbReference>
<dbReference type="SUPFAM" id="SSF48452">
    <property type="entry name" value="TPR-like"/>
    <property type="match status" value="1"/>
</dbReference>
<gene>
    <name evidence="10" type="ORF">V6243_12150</name>
</gene>
<comment type="subcellular location">
    <subcellularLocation>
        <location evidence="8">Periplasm</location>
    </subcellularLocation>
</comment>
<dbReference type="PANTHER" id="PTHR22726">
    <property type="entry name" value="METALLOENDOPEPTIDASE OMA1"/>
    <property type="match status" value="1"/>
</dbReference>
<dbReference type="InterPro" id="IPR011990">
    <property type="entry name" value="TPR-like_helical_dom_sf"/>
</dbReference>
<dbReference type="PANTHER" id="PTHR22726:SF1">
    <property type="entry name" value="METALLOENDOPEPTIDASE OMA1, MITOCHONDRIAL"/>
    <property type="match status" value="1"/>
</dbReference>
<feature type="binding site" evidence="8">
    <location>
        <position position="154"/>
    </location>
    <ligand>
        <name>Zn(2+)</name>
        <dbReference type="ChEBI" id="CHEBI:29105"/>
        <note>catalytic</note>
    </ligand>
</feature>
<feature type="chain" id="PRO_5044917091" description="Putative beta-barrel assembly-enhancing protease" evidence="8">
    <location>
        <begin position="43"/>
        <end position="500"/>
    </location>
</feature>
<keyword evidence="2 8" id="KW-0479">Metal-binding</keyword>
<comment type="caution">
    <text evidence="10">The sequence shown here is derived from an EMBL/GenBank/DDBJ whole genome shotgun (WGS) entry which is preliminary data.</text>
</comment>
<keyword evidence="5 8" id="KW-0378">Hydrolase</keyword>
<dbReference type="Pfam" id="PF14559">
    <property type="entry name" value="TPR_19"/>
    <property type="match status" value="1"/>
</dbReference>
<feature type="active site" description="Proton donor" evidence="8">
    <location>
        <position position="220"/>
    </location>
</feature>
<dbReference type="Gene3D" id="3.30.2010.10">
    <property type="entry name" value="Metalloproteases ('zincins'), catalytic domain"/>
    <property type="match status" value="1"/>
</dbReference>
<comment type="cofactor">
    <cofactor evidence="8">
        <name>Zn(2+)</name>
        <dbReference type="ChEBI" id="CHEBI:29105"/>
    </cofactor>
    <text evidence="8">Binds 1 zinc ion per subunit.</text>
</comment>
<keyword evidence="3 8" id="KW-0732">Signal</keyword>
<dbReference type="InterPro" id="IPR030873">
    <property type="entry name" value="Protease_BepA"/>
</dbReference>
<dbReference type="InterPro" id="IPR001915">
    <property type="entry name" value="Peptidase_M48"/>
</dbReference>
<evidence type="ECO:0000256" key="6">
    <source>
        <dbReference type="ARBA" id="ARBA00022833"/>
    </source>
</evidence>
<feature type="binding site" evidence="8">
    <location>
        <position position="150"/>
    </location>
    <ligand>
        <name>Zn(2+)</name>
        <dbReference type="ChEBI" id="CHEBI:29105"/>
        <note>catalytic</note>
    </ligand>
</feature>
<feature type="active site" evidence="8">
    <location>
        <position position="151"/>
    </location>
</feature>
<proteinExistence type="inferred from homology"/>
<reference evidence="10 11" key="1">
    <citation type="submission" date="2024-02" db="EMBL/GenBank/DDBJ databases">
        <title>Bacteria isolated from the canopy kelp, Nereocystis luetkeana.</title>
        <authorList>
            <person name="Pfister C.A."/>
            <person name="Younker I.T."/>
            <person name="Light S.H."/>
        </authorList>
    </citation>
    <scope>NUCLEOTIDE SEQUENCE [LARGE SCALE GENOMIC DNA]</scope>
    <source>
        <strain evidence="10 11">TI.5.07</strain>
    </source>
</reference>
<keyword evidence="7 8" id="KW-0482">Metalloprotease</keyword>
<keyword evidence="11" id="KW-1185">Reference proteome</keyword>
<keyword evidence="4 8" id="KW-0574">Periplasm</keyword>
<dbReference type="EMBL" id="JBAKAP010000013">
    <property type="protein sequence ID" value="MEL0617578.1"/>
    <property type="molecule type" value="Genomic_DNA"/>
</dbReference>
<dbReference type="HAMAP" id="MF_00997">
    <property type="entry name" value="Protease_BepA"/>
    <property type="match status" value="1"/>
</dbReference>
<comment type="similarity">
    <text evidence="8">Belongs to the peptidase M48 family. BepA subfamily.</text>
</comment>
<evidence type="ECO:0000313" key="10">
    <source>
        <dbReference type="EMBL" id="MEL0617578.1"/>
    </source>
</evidence>
<dbReference type="Pfam" id="PF01435">
    <property type="entry name" value="Peptidase_M48"/>
    <property type="match status" value="1"/>
</dbReference>
<evidence type="ECO:0000256" key="8">
    <source>
        <dbReference type="HAMAP-Rule" id="MF_00997"/>
    </source>
</evidence>
<comment type="function">
    <text evidence="8">Functions as both a chaperone and a metalloprotease. Maintains the integrity of the outer membrane by promoting either the assembly or the elimination of outer membrane proteins, depending on their folding state.</text>
</comment>
<accession>A0ABU9GHE8</accession>
<feature type="signal peptide" evidence="8">
    <location>
        <begin position="1"/>
        <end position="42"/>
    </location>
</feature>
<evidence type="ECO:0000313" key="11">
    <source>
        <dbReference type="Proteomes" id="UP001378242"/>
    </source>
</evidence>